<dbReference type="PANTHER" id="PTHR10443:SF12">
    <property type="entry name" value="DIPEPTIDASE"/>
    <property type="match status" value="1"/>
</dbReference>
<reference evidence="1 2" key="1">
    <citation type="submission" date="2023-03" db="EMBL/GenBank/DDBJ databases">
        <title>Fodinicurvata sp. CAU 1616 isolated from sea sendiment.</title>
        <authorList>
            <person name="Kim W."/>
        </authorList>
    </citation>
    <scope>NUCLEOTIDE SEQUENCE [LARGE SCALE GENOMIC DNA]</scope>
    <source>
        <strain evidence="1 2">CAU 1616</strain>
    </source>
</reference>
<keyword evidence="1" id="KW-0378">Hydrolase</keyword>
<dbReference type="GO" id="GO:0016805">
    <property type="term" value="F:dipeptidase activity"/>
    <property type="evidence" value="ECO:0007669"/>
    <property type="project" value="UniProtKB-KW"/>
</dbReference>
<evidence type="ECO:0000313" key="1">
    <source>
        <dbReference type="EMBL" id="MDF2095668.1"/>
    </source>
</evidence>
<dbReference type="Gene3D" id="3.20.20.140">
    <property type="entry name" value="Metal-dependent hydrolases"/>
    <property type="match status" value="1"/>
</dbReference>
<evidence type="ECO:0000313" key="2">
    <source>
        <dbReference type="Proteomes" id="UP001215503"/>
    </source>
</evidence>
<organism evidence="1 2">
    <name type="scientific">Aquibaculum arenosum</name>
    <dbReference type="NCBI Taxonomy" id="3032591"/>
    <lineage>
        <taxon>Bacteria</taxon>
        <taxon>Pseudomonadati</taxon>
        <taxon>Pseudomonadota</taxon>
        <taxon>Alphaproteobacteria</taxon>
        <taxon>Rhodospirillales</taxon>
        <taxon>Rhodovibrionaceae</taxon>
        <taxon>Aquibaculum</taxon>
    </lineage>
</organism>
<dbReference type="RefSeq" id="WP_275821312.1">
    <property type="nucleotide sequence ID" value="NZ_JARHUD010000003.1"/>
</dbReference>
<dbReference type="SUPFAM" id="SSF51556">
    <property type="entry name" value="Metallo-dependent hydrolases"/>
    <property type="match status" value="1"/>
</dbReference>
<dbReference type="Pfam" id="PF01244">
    <property type="entry name" value="Peptidase_M19"/>
    <property type="match status" value="1"/>
</dbReference>
<keyword evidence="1" id="KW-0645">Protease</keyword>
<dbReference type="InterPro" id="IPR008257">
    <property type="entry name" value="Pept_M19"/>
</dbReference>
<dbReference type="EMBL" id="JARHUD010000003">
    <property type="protein sequence ID" value="MDF2095668.1"/>
    <property type="molecule type" value="Genomic_DNA"/>
</dbReference>
<protein>
    <submittedName>
        <fullName evidence="1">Membrane dipeptidase</fullName>
        <ecNumber evidence="1">3.4.13.-</ecNumber>
    </submittedName>
</protein>
<accession>A0ABT5YL54</accession>
<dbReference type="PROSITE" id="PS51365">
    <property type="entry name" value="RENAL_DIPEPTIDASE_2"/>
    <property type="match status" value="1"/>
</dbReference>
<dbReference type="PANTHER" id="PTHR10443">
    <property type="entry name" value="MICROSOMAL DIPEPTIDASE"/>
    <property type="match status" value="1"/>
</dbReference>
<dbReference type="InterPro" id="IPR032466">
    <property type="entry name" value="Metal_Hydrolase"/>
</dbReference>
<sequence>MMNPYGVDPEAPEPTPEDRAFHRTLFIADLHADTLNWARDPLHRSLFGHVDVPRLMDGNVALQVFTIVTRSPVVLPWNNCVTPRAPDRAALLALLHGRPVFDVRDRAYARVERFKEAAARSLEEEGPELRLIETAADLQQLVEDRVAGQDVVGGILGVEGAHWIASDATPEDVRREVQDLFEAGVRLFAPVHRFDNSLGGSNEGCERGGLTAQGRIALSEAESLGMGVDLAHLSHAGIRDALDLLQQPFTISHTGIQSECEPPCRVARNLSEEELEAILKAEGLIGVGFWPQAVGPSVWRIIDIMAHVAELSAALDLEPSRYAAYGSDYDGSVTPLVEVGHLDVLTAIMRHRSEPFSAEWTRDFAGRNACRFFGTVLPGGNSDVAAEICDGAVSTTALRALEGPAENPAENEE</sequence>
<gene>
    <name evidence="1" type="ORF">P2G67_06730</name>
</gene>
<name>A0ABT5YL54_9PROT</name>
<dbReference type="EC" id="3.4.13.-" evidence="1"/>
<comment type="caution">
    <text evidence="1">The sequence shown here is derived from an EMBL/GenBank/DDBJ whole genome shotgun (WGS) entry which is preliminary data.</text>
</comment>
<proteinExistence type="predicted"/>
<dbReference type="Proteomes" id="UP001215503">
    <property type="component" value="Unassembled WGS sequence"/>
</dbReference>
<keyword evidence="2" id="KW-1185">Reference proteome</keyword>
<keyword evidence="1" id="KW-0224">Dipeptidase</keyword>